<keyword evidence="10" id="KW-1185">Reference proteome</keyword>
<comment type="caution">
    <text evidence="9">The sequence shown here is derived from an EMBL/GenBank/DDBJ whole genome shotgun (WGS) entry which is preliminary data.</text>
</comment>
<dbReference type="InterPro" id="IPR004761">
    <property type="entry name" value="Spore_GerAB"/>
</dbReference>
<evidence type="ECO:0000256" key="8">
    <source>
        <dbReference type="SAM" id="Phobius"/>
    </source>
</evidence>
<dbReference type="PANTHER" id="PTHR34975">
    <property type="entry name" value="SPORE GERMINATION PROTEIN A2"/>
    <property type="match status" value="1"/>
</dbReference>
<evidence type="ECO:0000256" key="4">
    <source>
        <dbReference type="ARBA" id="ARBA00022544"/>
    </source>
</evidence>
<evidence type="ECO:0000256" key="5">
    <source>
        <dbReference type="ARBA" id="ARBA00022692"/>
    </source>
</evidence>
<dbReference type="Proteomes" id="UP000031014">
    <property type="component" value="Unassembled WGS sequence"/>
</dbReference>
<feature type="transmembrane region" description="Helical" evidence="8">
    <location>
        <begin position="220"/>
        <end position="240"/>
    </location>
</feature>
<dbReference type="Gene3D" id="1.20.1740.10">
    <property type="entry name" value="Amino acid/polyamine transporter I"/>
    <property type="match status" value="1"/>
</dbReference>
<keyword evidence="5 8" id="KW-0812">Transmembrane</keyword>
<dbReference type="AlphaFoldDB" id="A0A0A8XEE3"/>
<feature type="transmembrane region" description="Helical" evidence="8">
    <location>
        <begin position="143"/>
        <end position="164"/>
    </location>
</feature>
<feature type="transmembrane region" description="Helical" evidence="8">
    <location>
        <begin position="118"/>
        <end position="136"/>
    </location>
</feature>
<evidence type="ECO:0000256" key="3">
    <source>
        <dbReference type="ARBA" id="ARBA00022448"/>
    </source>
</evidence>
<feature type="transmembrane region" description="Helical" evidence="8">
    <location>
        <begin position="306"/>
        <end position="328"/>
    </location>
</feature>
<dbReference type="RefSeq" id="WP_041968087.1">
    <property type="nucleotide sequence ID" value="NZ_BASE01000127.1"/>
</dbReference>
<dbReference type="GO" id="GO:0016020">
    <property type="term" value="C:membrane"/>
    <property type="evidence" value="ECO:0007669"/>
    <property type="project" value="UniProtKB-SubCell"/>
</dbReference>
<reference evidence="9 10" key="1">
    <citation type="submission" date="2013-06" db="EMBL/GenBank/DDBJ databases">
        <title>Whole genome shotgun sequence of Bacillus selenatarsenatis SF-1.</title>
        <authorList>
            <person name="Kuroda M."/>
            <person name="Sei K."/>
            <person name="Yamashita M."/>
            <person name="Ike M."/>
        </authorList>
    </citation>
    <scope>NUCLEOTIDE SEQUENCE [LARGE SCALE GENOMIC DNA]</scope>
    <source>
        <strain evidence="9 10">SF-1</strain>
    </source>
</reference>
<dbReference type="STRING" id="1321606.SAMD00020551_4709"/>
<keyword evidence="4" id="KW-0309">Germination</keyword>
<feature type="transmembrane region" description="Helical" evidence="8">
    <location>
        <begin position="43"/>
        <end position="62"/>
    </location>
</feature>
<evidence type="ECO:0000256" key="1">
    <source>
        <dbReference type="ARBA" id="ARBA00004141"/>
    </source>
</evidence>
<feature type="transmembrane region" description="Helical" evidence="8">
    <location>
        <begin position="190"/>
        <end position="208"/>
    </location>
</feature>
<accession>A0A0A8XEE3</accession>
<comment type="subcellular location">
    <subcellularLocation>
        <location evidence="1">Membrane</location>
        <topology evidence="1">Multi-pass membrane protein</topology>
    </subcellularLocation>
</comment>
<proteinExistence type="inferred from homology"/>
<feature type="transmembrane region" description="Helical" evidence="8">
    <location>
        <begin position="12"/>
        <end position="31"/>
    </location>
</feature>
<feature type="transmembrane region" description="Helical" evidence="8">
    <location>
        <begin position="334"/>
        <end position="356"/>
    </location>
</feature>
<evidence type="ECO:0000313" key="9">
    <source>
        <dbReference type="EMBL" id="GAM16496.1"/>
    </source>
</evidence>
<gene>
    <name evidence="9" type="ORF">SAMD00020551_4709</name>
</gene>
<keyword evidence="7 8" id="KW-0472">Membrane</keyword>
<keyword evidence="6 8" id="KW-1133">Transmembrane helix</keyword>
<sequence length="370" mass="42560">MNRDKEMITYQQFFFLIIQTQLGVGVLSLPYVMHNSVHSDGWISVLLAGLLLQGVLFVYFMLFKRFKSRNILDIAGLLFGKKIGKLITLFYILYFISVGSLILVLYARIVDRWILPHTPNWVICALLVVAGIYLSVDGLKILARFYTLVTPLVILVVLLVSYTLKDANIYYIFPIGQAGIKNIVIGSKDAVLSMLGFEIILLTFPMVSGTNRQKFKAVSFANLFITILYTYLVVVSFIYFSPEEIKILPEPLLYILKSYTFKIIERTDLLFLSIWIFLVFTSFGSYLFLAAKTGSKLFYKIKHRRLVYYFAFIIFGISFLPEFDIQFIDYMSSYIPKTSFIFILFPSFMLIVSFLFKKSEQGCEANDSNS</sequence>
<dbReference type="NCBIfam" id="TIGR00912">
    <property type="entry name" value="2A0309"/>
    <property type="match status" value="1"/>
</dbReference>
<protein>
    <submittedName>
        <fullName evidence="9">Spore germination protein</fullName>
    </submittedName>
</protein>
<name>A0A0A8XEE3_MESS1</name>
<evidence type="ECO:0000313" key="10">
    <source>
        <dbReference type="Proteomes" id="UP000031014"/>
    </source>
</evidence>
<keyword evidence="3" id="KW-0813">Transport</keyword>
<organism evidence="9 10">
    <name type="scientific">Mesobacillus selenatarsenatis (strain DSM 18680 / JCM 14380 / FERM P-15431 / SF-1)</name>
    <dbReference type="NCBI Taxonomy" id="1321606"/>
    <lineage>
        <taxon>Bacteria</taxon>
        <taxon>Bacillati</taxon>
        <taxon>Bacillota</taxon>
        <taxon>Bacilli</taxon>
        <taxon>Bacillales</taxon>
        <taxon>Bacillaceae</taxon>
        <taxon>Mesobacillus</taxon>
    </lineage>
</organism>
<dbReference type="OrthoDB" id="2446105at2"/>
<evidence type="ECO:0000256" key="7">
    <source>
        <dbReference type="ARBA" id="ARBA00023136"/>
    </source>
</evidence>
<dbReference type="GO" id="GO:0009847">
    <property type="term" value="P:spore germination"/>
    <property type="evidence" value="ECO:0007669"/>
    <property type="project" value="InterPro"/>
</dbReference>
<comment type="similarity">
    <text evidence="2">Belongs to the amino acid-polyamine-organocation (APC) superfamily. Spore germination protein (SGP) (TC 2.A.3.9) family.</text>
</comment>
<dbReference type="EMBL" id="BASE01000127">
    <property type="protein sequence ID" value="GAM16496.1"/>
    <property type="molecule type" value="Genomic_DNA"/>
</dbReference>
<dbReference type="Pfam" id="PF03845">
    <property type="entry name" value="Spore_permease"/>
    <property type="match status" value="1"/>
</dbReference>
<feature type="transmembrane region" description="Helical" evidence="8">
    <location>
        <begin position="269"/>
        <end position="290"/>
    </location>
</feature>
<dbReference type="PANTHER" id="PTHR34975:SF2">
    <property type="entry name" value="SPORE GERMINATION PROTEIN A2"/>
    <property type="match status" value="1"/>
</dbReference>
<evidence type="ECO:0000256" key="2">
    <source>
        <dbReference type="ARBA" id="ARBA00007998"/>
    </source>
</evidence>
<feature type="transmembrane region" description="Helical" evidence="8">
    <location>
        <begin position="83"/>
        <end position="106"/>
    </location>
</feature>
<evidence type="ECO:0000256" key="6">
    <source>
        <dbReference type="ARBA" id="ARBA00022989"/>
    </source>
</evidence>